<dbReference type="Pfam" id="PF11276">
    <property type="entry name" value="DUF3078"/>
    <property type="match status" value="1"/>
</dbReference>
<reference evidence="2 3" key="1">
    <citation type="submission" date="2019-02" db="EMBL/GenBank/DDBJ databases">
        <title>Isolation and identification of novel species under the genus Muribaculum.</title>
        <authorList>
            <person name="Miyake S."/>
            <person name="Ding Y."/>
            <person name="Low A."/>
            <person name="Soh M."/>
            <person name="Seedorf H."/>
        </authorList>
    </citation>
    <scope>NUCLEOTIDE SEQUENCE [LARGE SCALE GENOMIC DNA]</scope>
    <source>
        <strain evidence="2 3">TLL-A3</strain>
    </source>
</reference>
<dbReference type="InterPro" id="IPR021428">
    <property type="entry name" value="DUF3078"/>
</dbReference>
<gene>
    <name evidence="2" type="ORF">EZ315_05100</name>
</gene>
<dbReference type="AlphaFoldDB" id="A0A4Z0V4K8"/>
<name>A0A4Z0V4K8_9BACT</name>
<keyword evidence="1" id="KW-0732">Signal</keyword>
<accession>A0A4Z0V4K8</accession>
<protein>
    <submittedName>
        <fullName evidence="2">DUF3078 domain-containing protein</fullName>
    </submittedName>
</protein>
<organism evidence="2 3">
    <name type="scientific">Duncaniella freteri</name>
    <dbReference type="NCBI Taxonomy" id="2530391"/>
    <lineage>
        <taxon>Bacteria</taxon>
        <taxon>Pseudomonadati</taxon>
        <taxon>Bacteroidota</taxon>
        <taxon>Bacteroidia</taxon>
        <taxon>Bacteroidales</taxon>
        <taxon>Muribaculaceae</taxon>
        <taxon>Duncaniella</taxon>
    </lineage>
</organism>
<evidence type="ECO:0000256" key="1">
    <source>
        <dbReference type="SAM" id="SignalP"/>
    </source>
</evidence>
<feature type="chain" id="PRO_5021390590" evidence="1">
    <location>
        <begin position="25"/>
        <end position="480"/>
    </location>
</feature>
<proteinExistence type="predicted"/>
<dbReference type="EMBL" id="SJSA01000001">
    <property type="protein sequence ID" value="TGG40106.1"/>
    <property type="molecule type" value="Genomic_DNA"/>
</dbReference>
<comment type="caution">
    <text evidence="2">The sequence shown here is derived from an EMBL/GenBank/DDBJ whole genome shotgun (WGS) entry which is preliminary data.</text>
</comment>
<sequence length="480" mass="55426">MSMNNLSSFLTVAALIAGSSSVSAQVTRLLPEVTRSVIYNYTPVDSTLADSIPSLDTLEFEAPEMNEMFFDGVEMVQQPDSIHFPGPEDIEYVDFNPYPLPTVYLRPTVFDRLHILPPYEIDPHIQLVPGVDHYATEWASRSIAQTQLMERTRQRYIVNYPHLIQYDEAHLPEPPKKFTATVDPATARILITEVIAKEMPVANLEAKFEKKHWLKTFNANLQFSQAYVSPNWYQGGNNNLNALMNAYYNVKLNPAFHPNLLFENTLQYKLGMNNAPDDEMHDYNISEDLFQWNMTAGYKANKRWYYSMNTQFKTQILNNYKPNSNTLKAAFMSPGELNIGLGMTYNYANKNKTFTFDASISPLSYNLKTCTRGRMKETSFGIEEGRKTVSEYGSNAEGKLTWQILENISLRSRLFVFSDYDYIQSDWENTIQFTVNRFLSTQIYVHMRYDSTSPVIEDTDWHKFQLKEILSFGFTYKFGN</sequence>
<keyword evidence="3" id="KW-1185">Reference proteome</keyword>
<dbReference type="Proteomes" id="UP000297635">
    <property type="component" value="Unassembled WGS sequence"/>
</dbReference>
<evidence type="ECO:0000313" key="2">
    <source>
        <dbReference type="EMBL" id="TGG40106.1"/>
    </source>
</evidence>
<evidence type="ECO:0000313" key="3">
    <source>
        <dbReference type="Proteomes" id="UP000297635"/>
    </source>
</evidence>
<feature type="signal peptide" evidence="1">
    <location>
        <begin position="1"/>
        <end position="24"/>
    </location>
</feature>